<organism evidence="3 4">
    <name type="scientific">Glutamicibacter creatinolyticus</name>
    <dbReference type="NCBI Taxonomy" id="162496"/>
    <lineage>
        <taxon>Bacteria</taxon>
        <taxon>Bacillati</taxon>
        <taxon>Actinomycetota</taxon>
        <taxon>Actinomycetes</taxon>
        <taxon>Micrococcales</taxon>
        <taxon>Micrococcaceae</taxon>
        <taxon>Glutamicibacter</taxon>
    </lineage>
</organism>
<sequence length="178" mass="18395">MITARMTAGRRIAASLALAGLALGVTGCGAINQQETTTNYAPSDGIIADVADAKVRNLLLVTNAEHQEARLIGSVVNNSDSSLTLSVKAGNASAVKIPVDASGTVKLESKEFVVDGLNVAPGEHAEATLSTEGESVETSIPVVDGTLKEYREFVPGGFEQSTTDHLTPSEQPEHGGSH</sequence>
<dbReference type="PROSITE" id="PS51257">
    <property type="entry name" value="PROKAR_LIPOPROTEIN"/>
    <property type="match status" value="1"/>
</dbReference>
<dbReference type="EMBL" id="CP034412">
    <property type="protein sequence ID" value="QCY46196.1"/>
    <property type="molecule type" value="Genomic_DNA"/>
</dbReference>
<name>A0A5B7WPY6_9MICC</name>
<dbReference type="RefSeq" id="WP_054821814.1">
    <property type="nucleotide sequence ID" value="NZ_BAAAGL010000021.1"/>
</dbReference>
<evidence type="ECO:0000256" key="1">
    <source>
        <dbReference type="SAM" id="MobiDB-lite"/>
    </source>
</evidence>
<dbReference type="AlphaFoldDB" id="A0A5B7WPY6"/>
<accession>A0A5B7WPY6</accession>
<feature type="signal peptide" evidence="2">
    <location>
        <begin position="1"/>
        <end position="30"/>
    </location>
</feature>
<feature type="chain" id="PRO_5022781705" description="DNA modification methylase" evidence="2">
    <location>
        <begin position="31"/>
        <end position="178"/>
    </location>
</feature>
<evidence type="ECO:0000313" key="3">
    <source>
        <dbReference type="EMBL" id="QCY46196.1"/>
    </source>
</evidence>
<proteinExistence type="predicted"/>
<dbReference type="Proteomes" id="UP000307000">
    <property type="component" value="Chromosome"/>
</dbReference>
<dbReference type="KEGG" id="gcr:GcLGCM259_0420"/>
<reference evidence="3 4" key="1">
    <citation type="submission" date="2018-12" db="EMBL/GenBank/DDBJ databases">
        <title>Complete Genome Sequence of Glutamicibacter creatinolyticus strain LGCM259,isolated from an abscess of a 12-year-old mare in Italy.</title>
        <authorList>
            <person name="Santos R.G."/>
            <person name="Silva A.L."/>
            <person name="Seyffert N."/>
            <person name="Castro T.L.P."/>
            <person name="Attili A.R."/>
            <person name="Rifici C."/>
            <person name="Mazzullo G."/>
            <person name="Brenig B."/>
            <person name="Venanzi F."/>
            <person name="Azevedo V."/>
        </authorList>
    </citation>
    <scope>NUCLEOTIDE SEQUENCE [LARGE SCALE GENOMIC DNA]</scope>
    <source>
        <strain evidence="3 4">LGCM 259</strain>
    </source>
</reference>
<gene>
    <name evidence="3" type="ORF">GcLGCM259_0420</name>
</gene>
<protein>
    <recommendedName>
        <fullName evidence="5">DNA modification methylase</fullName>
    </recommendedName>
</protein>
<feature type="region of interest" description="Disordered" evidence="1">
    <location>
        <begin position="158"/>
        <end position="178"/>
    </location>
</feature>
<evidence type="ECO:0000313" key="4">
    <source>
        <dbReference type="Proteomes" id="UP000307000"/>
    </source>
</evidence>
<feature type="compositionally biased region" description="Polar residues" evidence="1">
    <location>
        <begin position="159"/>
        <end position="170"/>
    </location>
</feature>
<evidence type="ECO:0000256" key="2">
    <source>
        <dbReference type="SAM" id="SignalP"/>
    </source>
</evidence>
<keyword evidence="2" id="KW-0732">Signal</keyword>
<keyword evidence="4" id="KW-1185">Reference proteome</keyword>
<evidence type="ECO:0008006" key="5">
    <source>
        <dbReference type="Google" id="ProtNLM"/>
    </source>
</evidence>